<accession>A0ABD3M662</accession>
<evidence type="ECO:0000313" key="10">
    <source>
        <dbReference type="Proteomes" id="UP001530293"/>
    </source>
</evidence>
<dbReference type="PANTHER" id="PTHR31204:SF1">
    <property type="entry name" value="SIGMA INTRACELLULAR RECEPTOR 2"/>
    <property type="match status" value="1"/>
</dbReference>
<evidence type="ECO:0000256" key="5">
    <source>
        <dbReference type="ARBA" id="ARBA00022989"/>
    </source>
</evidence>
<keyword evidence="6 7" id="KW-0472">Membrane</keyword>
<dbReference type="Proteomes" id="UP001530293">
    <property type="component" value="Unassembled WGS sequence"/>
</dbReference>
<dbReference type="Pfam" id="PF05241">
    <property type="entry name" value="EBP"/>
    <property type="match status" value="1"/>
</dbReference>
<feature type="domain" description="EXPERA" evidence="8">
    <location>
        <begin position="8"/>
        <end position="163"/>
    </location>
</feature>
<protein>
    <recommendedName>
        <fullName evidence="8">EXPERA domain-containing protein</fullName>
    </recommendedName>
</protein>
<feature type="transmembrane region" description="Helical" evidence="7">
    <location>
        <begin position="64"/>
        <end position="88"/>
    </location>
</feature>
<evidence type="ECO:0000256" key="2">
    <source>
        <dbReference type="ARBA" id="ARBA00009096"/>
    </source>
</evidence>
<feature type="transmembrane region" description="Helical" evidence="7">
    <location>
        <begin position="111"/>
        <end position="134"/>
    </location>
</feature>
<dbReference type="EMBL" id="JALLBG020000315">
    <property type="protein sequence ID" value="KAL3756045.1"/>
    <property type="molecule type" value="Genomic_DNA"/>
</dbReference>
<keyword evidence="3 7" id="KW-0812">Transmembrane</keyword>
<evidence type="ECO:0000256" key="1">
    <source>
        <dbReference type="ARBA" id="ARBA00004477"/>
    </source>
</evidence>
<gene>
    <name evidence="9" type="ORF">ACHAWU_002624</name>
</gene>
<evidence type="ECO:0000256" key="4">
    <source>
        <dbReference type="ARBA" id="ARBA00022824"/>
    </source>
</evidence>
<name>A0ABD3M662_9STRA</name>
<keyword evidence="4" id="KW-0256">Endoplasmic reticulum</keyword>
<dbReference type="InterPro" id="IPR016964">
    <property type="entry name" value="Sigma2_recept"/>
</dbReference>
<comment type="caution">
    <text evidence="9">The sequence shown here is derived from an EMBL/GenBank/DDBJ whole genome shotgun (WGS) entry which is preliminary data.</text>
</comment>
<comment type="subcellular location">
    <subcellularLocation>
        <location evidence="1">Endoplasmic reticulum membrane</location>
        <topology evidence="1">Multi-pass membrane protein</topology>
    </subcellularLocation>
</comment>
<evidence type="ECO:0000259" key="8">
    <source>
        <dbReference type="PROSITE" id="PS51751"/>
    </source>
</evidence>
<dbReference type="InterPro" id="IPR033118">
    <property type="entry name" value="EXPERA"/>
</dbReference>
<comment type="similarity">
    <text evidence="2">Belongs to the TMEM97/sigma-2 receptor family.</text>
</comment>
<feature type="transmembrane region" description="Helical" evidence="7">
    <location>
        <begin position="146"/>
        <end position="168"/>
    </location>
</feature>
<evidence type="ECO:0000313" key="9">
    <source>
        <dbReference type="EMBL" id="KAL3756045.1"/>
    </source>
</evidence>
<keyword evidence="5 7" id="KW-1133">Transmembrane helix</keyword>
<dbReference type="PANTHER" id="PTHR31204">
    <property type="entry name" value="SIGMA INTRACELLULAR RECEPTOR 2"/>
    <property type="match status" value="1"/>
</dbReference>
<dbReference type="AlphaFoldDB" id="A0ABD3M662"/>
<keyword evidence="10" id="KW-1185">Reference proteome</keyword>
<feature type="transmembrane region" description="Helical" evidence="7">
    <location>
        <begin position="12"/>
        <end position="32"/>
    </location>
</feature>
<evidence type="ECO:0000256" key="6">
    <source>
        <dbReference type="ARBA" id="ARBA00023136"/>
    </source>
</evidence>
<sequence length="181" mass="20741">MPTLEGTTRTAFLCFFLSHIPITLVIDGQAFFPRRFYPQVLRDVVDWYAITFKDKLMTHPPQPWFTSLVAIEILLQMPFFFVAVYAILQKQKNDTNTLNQNGRSIIEGNGIFRSLCMVYGSSTATSLIPIFASILTDDGTTLREKGILLCFYFPYFIFPLWLVVIAVCEENVFGSKSKKRE</sequence>
<organism evidence="9 10">
    <name type="scientific">Discostella pseudostelligera</name>
    <dbReference type="NCBI Taxonomy" id="259834"/>
    <lineage>
        <taxon>Eukaryota</taxon>
        <taxon>Sar</taxon>
        <taxon>Stramenopiles</taxon>
        <taxon>Ochrophyta</taxon>
        <taxon>Bacillariophyta</taxon>
        <taxon>Coscinodiscophyceae</taxon>
        <taxon>Thalassiosirophycidae</taxon>
        <taxon>Stephanodiscales</taxon>
        <taxon>Stephanodiscaceae</taxon>
        <taxon>Discostella</taxon>
    </lineage>
</organism>
<evidence type="ECO:0000256" key="7">
    <source>
        <dbReference type="PIRNR" id="PIRNR031032"/>
    </source>
</evidence>
<dbReference type="PROSITE" id="PS51751">
    <property type="entry name" value="EXPERA"/>
    <property type="match status" value="1"/>
</dbReference>
<dbReference type="PIRSF" id="PIRSF031032">
    <property type="entry name" value="TMP_97_prd"/>
    <property type="match status" value="1"/>
</dbReference>
<dbReference type="GO" id="GO:0005789">
    <property type="term" value="C:endoplasmic reticulum membrane"/>
    <property type="evidence" value="ECO:0007669"/>
    <property type="project" value="UniProtKB-SubCell"/>
</dbReference>
<reference evidence="9 10" key="1">
    <citation type="submission" date="2024-10" db="EMBL/GenBank/DDBJ databases">
        <title>Updated reference genomes for cyclostephanoid diatoms.</title>
        <authorList>
            <person name="Roberts W.R."/>
            <person name="Alverson A.J."/>
        </authorList>
    </citation>
    <scope>NUCLEOTIDE SEQUENCE [LARGE SCALE GENOMIC DNA]</scope>
    <source>
        <strain evidence="9 10">AJA232-27</strain>
    </source>
</reference>
<dbReference type="InterPro" id="IPR051987">
    <property type="entry name" value="Sigma-2_receptor-like"/>
</dbReference>
<proteinExistence type="inferred from homology"/>
<evidence type="ECO:0000256" key="3">
    <source>
        <dbReference type="ARBA" id="ARBA00022692"/>
    </source>
</evidence>